<evidence type="ECO:0000256" key="4">
    <source>
        <dbReference type="ARBA" id="ARBA00022500"/>
    </source>
</evidence>
<dbReference type="PRINTS" id="PR00344">
    <property type="entry name" value="BCTRLSENSOR"/>
</dbReference>
<feature type="domain" description="CheW-like" evidence="14">
    <location>
        <begin position="560"/>
        <end position="690"/>
    </location>
</feature>
<dbReference type="SUPFAM" id="SSF50341">
    <property type="entry name" value="CheW-like"/>
    <property type="match status" value="1"/>
</dbReference>
<dbReference type="EC" id="2.7.13.3" evidence="2"/>
<dbReference type="Gene3D" id="2.30.30.40">
    <property type="entry name" value="SH3 Domains"/>
    <property type="match status" value="1"/>
</dbReference>
<protein>
    <recommendedName>
        <fullName evidence="3">Chemotaxis protein CheA</fullName>
        <ecNumber evidence="2">2.7.13.3</ecNumber>
    </recommendedName>
</protein>
<dbReference type="RefSeq" id="WP_374919927.1">
    <property type="nucleotide sequence ID" value="NZ_JBHFGJ010000009.1"/>
</dbReference>
<gene>
    <name evidence="16" type="ORF">ACE02L_17215</name>
</gene>
<keyword evidence="7" id="KW-0547">Nucleotide-binding</keyword>
<dbReference type="PANTHER" id="PTHR43395:SF10">
    <property type="entry name" value="CHEMOTAXIS PROTEIN CHEA"/>
    <property type="match status" value="1"/>
</dbReference>
<keyword evidence="17" id="KW-1185">Reference proteome</keyword>
<evidence type="ECO:0000256" key="11">
    <source>
        <dbReference type="ARBA" id="ARBA00035100"/>
    </source>
</evidence>
<dbReference type="PROSITE" id="PS50109">
    <property type="entry name" value="HIS_KIN"/>
    <property type="match status" value="1"/>
</dbReference>
<dbReference type="SMART" id="SM01231">
    <property type="entry name" value="H-kinase_dim"/>
    <property type="match status" value="1"/>
</dbReference>
<reference evidence="16 17" key="1">
    <citation type="submission" date="2024-09" db="EMBL/GenBank/DDBJ databases">
        <authorList>
            <person name="Zhang Y."/>
        </authorList>
    </citation>
    <scope>NUCLEOTIDE SEQUENCE [LARGE SCALE GENOMIC DNA]</scope>
    <source>
        <strain evidence="16 17">SH314</strain>
    </source>
</reference>
<dbReference type="InterPro" id="IPR037006">
    <property type="entry name" value="CheA-like_homodim_sf"/>
</dbReference>
<sequence length="697" mass="76411">MDMDQAMQLFVEEAKDLLALMESGLLAIESGETSAQAEIDAIFRAAHTIKGSAGLFGLDAIVGFTHSVESVLDKVRSGDLPLDTALCSLLLDCHGQMAVLVDSLESESSDVNKELGAQPIMALSQYLNVEPSAPDVLPVEHLPTSPGAWGIHIGYGEDVFRDGMDPASQLNYLARLGDVEEVQCRFRWPEQFDPESCYLDLRLSLISSAEKQTLEDVFEFIHESSEVHIQAPLAFTQKLASLPEQSDKLGEVLLEAGVVTQRELRQALDRQKTGQDKPVGELLIDQGVVPSDVVELAVSRQAHQEHKRPGEYQLLKVEARKLDDLIRLIGELVTTGAANERLIRQTENDELAEAFSNISSLIEQIRDSALNLRMVPIGDSFNRLKRVVRDASRELNKEVVLQISGGETELDKSMVEKLSDPLMHLIRNALDHGIEPVDIRSCRGKPAVGTLHLNAYHQAGAVVIEIQDDGAGLDPVRLKNKAIEKGLIAADAELSRDEIHRLIFAPGFSTAAQVSNLSGRGVGMDVVKRNIDELRGQILIDSQPGLGTKIRIRLPLTLAIIDGFEVSVADNHFVLPVSMIYECIEFNEAELAQGRHYFNLRGEVLPFVRLSQLFHLSAADPFRENIVVVQYGERKAGLVVDTLHGELQAVIKPLAPIFRVNNGFTGSTILGCGNVAFILDIPQLIEFACAVEAVQAP</sequence>
<evidence type="ECO:0000313" key="16">
    <source>
        <dbReference type="EMBL" id="MFB2654480.1"/>
    </source>
</evidence>
<feature type="modified residue" description="Phosphohistidine" evidence="12">
    <location>
        <position position="47"/>
    </location>
</feature>
<dbReference type="Pfam" id="PF01584">
    <property type="entry name" value="CheW"/>
    <property type="match status" value="1"/>
</dbReference>
<keyword evidence="8" id="KW-0418">Kinase</keyword>
<dbReference type="InterPro" id="IPR004105">
    <property type="entry name" value="CheA-like_dim"/>
</dbReference>
<evidence type="ECO:0000256" key="8">
    <source>
        <dbReference type="ARBA" id="ARBA00022777"/>
    </source>
</evidence>
<dbReference type="Proteomes" id="UP001576726">
    <property type="component" value="Unassembled WGS sequence"/>
</dbReference>
<feature type="domain" description="Histidine kinase" evidence="13">
    <location>
        <begin position="357"/>
        <end position="558"/>
    </location>
</feature>
<comment type="catalytic activity">
    <reaction evidence="1">
        <text>ATP + protein L-histidine = ADP + protein N-phospho-L-histidine.</text>
        <dbReference type="EC" id="2.7.13.3"/>
    </reaction>
</comment>
<feature type="domain" description="HPt" evidence="15">
    <location>
        <begin position="1"/>
        <end position="104"/>
    </location>
</feature>
<keyword evidence="6" id="KW-0808">Transferase</keyword>
<dbReference type="InterPro" id="IPR002545">
    <property type="entry name" value="CheW-lke_dom"/>
</dbReference>
<evidence type="ECO:0000256" key="6">
    <source>
        <dbReference type="ARBA" id="ARBA00022679"/>
    </source>
</evidence>
<dbReference type="Gene3D" id="3.30.565.10">
    <property type="entry name" value="Histidine kinase-like ATPase, C-terminal domain"/>
    <property type="match status" value="1"/>
</dbReference>
<dbReference type="InterPro" id="IPR036097">
    <property type="entry name" value="HisK_dim/P_sf"/>
</dbReference>
<dbReference type="InterPro" id="IPR005467">
    <property type="entry name" value="His_kinase_dom"/>
</dbReference>
<evidence type="ECO:0000256" key="12">
    <source>
        <dbReference type="PROSITE-ProRule" id="PRU00110"/>
    </source>
</evidence>
<dbReference type="SMART" id="SM00387">
    <property type="entry name" value="HATPase_c"/>
    <property type="match status" value="1"/>
</dbReference>
<dbReference type="SMART" id="SM00073">
    <property type="entry name" value="HPT"/>
    <property type="match status" value="1"/>
</dbReference>
<dbReference type="SUPFAM" id="SSF47226">
    <property type="entry name" value="Histidine-containing phosphotransfer domain, HPT domain"/>
    <property type="match status" value="1"/>
</dbReference>
<dbReference type="SMART" id="SM00260">
    <property type="entry name" value="CheW"/>
    <property type="match status" value="1"/>
</dbReference>
<dbReference type="InterPro" id="IPR036061">
    <property type="entry name" value="CheW-like_dom_sf"/>
</dbReference>
<dbReference type="InterPro" id="IPR036890">
    <property type="entry name" value="HATPase_C_sf"/>
</dbReference>
<evidence type="ECO:0000256" key="9">
    <source>
        <dbReference type="ARBA" id="ARBA00022840"/>
    </source>
</evidence>
<dbReference type="SUPFAM" id="SSF47384">
    <property type="entry name" value="Homodimeric domain of signal transducing histidine kinase"/>
    <property type="match status" value="1"/>
</dbReference>
<dbReference type="PANTHER" id="PTHR43395">
    <property type="entry name" value="SENSOR HISTIDINE KINASE CHEA"/>
    <property type="match status" value="1"/>
</dbReference>
<dbReference type="CDD" id="cd16916">
    <property type="entry name" value="HATPase_CheA-like"/>
    <property type="match status" value="1"/>
</dbReference>
<organism evidence="16 17">
    <name type="scientific">Shewanella seohaensis</name>
    <dbReference type="NCBI Taxonomy" id="755175"/>
    <lineage>
        <taxon>Bacteria</taxon>
        <taxon>Pseudomonadati</taxon>
        <taxon>Pseudomonadota</taxon>
        <taxon>Gammaproteobacteria</taxon>
        <taxon>Alteromonadales</taxon>
        <taxon>Shewanellaceae</taxon>
        <taxon>Shewanella</taxon>
    </lineage>
</organism>
<dbReference type="InterPro" id="IPR004358">
    <property type="entry name" value="Sig_transdc_His_kin-like_C"/>
</dbReference>
<dbReference type="SUPFAM" id="SSF55874">
    <property type="entry name" value="ATPase domain of HSP90 chaperone/DNA topoisomerase II/histidine kinase"/>
    <property type="match status" value="1"/>
</dbReference>
<dbReference type="InterPro" id="IPR051315">
    <property type="entry name" value="Bact_Chemotaxis_CheA"/>
</dbReference>
<evidence type="ECO:0000256" key="7">
    <source>
        <dbReference type="ARBA" id="ARBA00022741"/>
    </source>
</evidence>
<keyword evidence="4" id="KW-0145">Chemotaxis</keyword>
<evidence type="ECO:0000256" key="10">
    <source>
        <dbReference type="ARBA" id="ARBA00023012"/>
    </source>
</evidence>
<evidence type="ECO:0000256" key="1">
    <source>
        <dbReference type="ARBA" id="ARBA00000085"/>
    </source>
</evidence>
<proteinExistence type="predicted"/>
<dbReference type="InterPro" id="IPR036641">
    <property type="entry name" value="HPT_dom_sf"/>
</dbReference>
<dbReference type="SUPFAM" id="SSF160246">
    <property type="entry name" value="EspE N-terminal domain-like"/>
    <property type="match status" value="1"/>
</dbReference>
<dbReference type="Gene3D" id="1.10.287.560">
    <property type="entry name" value="Histidine kinase CheA-like, homodimeric domain"/>
    <property type="match status" value="1"/>
</dbReference>
<dbReference type="EMBL" id="JBHFGJ010000009">
    <property type="protein sequence ID" value="MFB2654480.1"/>
    <property type="molecule type" value="Genomic_DNA"/>
</dbReference>
<evidence type="ECO:0000256" key="5">
    <source>
        <dbReference type="ARBA" id="ARBA00022553"/>
    </source>
</evidence>
<dbReference type="InterPro" id="IPR003594">
    <property type="entry name" value="HATPase_dom"/>
</dbReference>
<dbReference type="PROSITE" id="PS50894">
    <property type="entry name" value="HPT"/>
    <property type="match status" value="1"/>
</dbReference>
<comment type="function">
    <text evidence="11">Involved in the transmission of sensory signals from the chemoreceptors to the flagellar motors. CheA is autophosphorylated; it can transfer its phosphate group to either CheB or CheY.</text>
</comment>
<dbReference type="PROSITE" id="PS50851">
    <property type="entry name" value="CHEW"/>
    <property type="match status" value="1"/>
</dbReference>
<evidence type="ECO:0000313" key="17">
    <source>
        <dbReference type="Proteomes" id="UP001576726"/>
    </source>
</evidence>
<dbReference type="InterPro" id="IPR037257">
    <property type="entry name" value="T2SS_E_N_sf"/>
</dbReference>
<evidence type="ECO:0000259" key="13">
    <source>
        <dbReference type="PROSITE" id="PS50109"/>
    </source>
</evidence>
<keyword evidence="5 12" id="KW-0597">Phosphoprotein</keyword>
<evidence type="ECO:0000256" key="2">
    <source>
        <dbReference type="ARBA" id="ARBA00012438"/>
    </source>
</evidence>
<dbReference type="CDD" id="cd00088">
    <property type="entry name" value="HPT"/>
    <property type="match status" value="1"/>
</dbReference>
<evidence type="ECO:0000256" key="3">
    <source>
        <dbReference type="ARBA" id="ARBA00021495"/>
    </source>
</evidence>
<dbReference type="InterPro" id="IPR008207">
    <property type="entry name" value="Sig_transdc_His_kin_Hpt_dom"/>
</dbReference>
<comment type="caution">
    <text evidence="16">The sequence shown here is derived from an EMBL/GenBank/DDBJ whole genome shotgun (WGS) entry which is preliminary data.</text>
</comment>
<keyword evidence="9" id="KW-0067">ATP-binding</keyword>
<dbReference type="Pfam" id="PF01627">
    <property type="entry name" value="Hpt"/>
    <property type="match status" value="1"/>
</dbReference>
<accession>A0ABV4VZD3</accession>
<dbReference type="Pfam" id="PF02518">
    <property type="entry name" value="HATPase_c"/>
    <property type="match status" value="1"/>
</dbReference>
<evidence type="ECO:0000259" key="15">
    <source>
        <dbReference type="PROSITE" id="PS50894"/>
    </source>
</evidence>
<dbReference type="Pfam" id="PF02895">
    <property type="entry name" value="H-kinase_dim"/>
    <property type="match status" value="1"/>
</dbReference>
<keyword evidence="10" id="KW-0902">Two-component regulatory system</keyword>
<name>A0ABV4VZD3_9GAMM</name>
<dbReference type="Gene3D" id="1.20.120.160">
    <property type="entry name" value="HPT domain"/>
    <property type="match status" value="1"/>
</dbReference>
<evidence type="ECO:0000259" key="14">
    <source>
        <dbReference type="PROSITE" id="PS50851"/>
    </source>
</evidence>